<feature type="compositionally biased region" description="Basic and acidic residues" evidence="2">
    <location>
        <begin position="59"/>
        <end position="72"/>
    </location>
</feature>
<dbReference type="Pfam" id="PF00226">
    <property type="entry name" value="DnaJ"/>
    <property type="match status" value="1"/>
</dbReference>
<feature type="region of interest" description="Disordered" evidence="2">
    <location>
        <begin position="55"/>
        <end position="82"/>
    </location>
</feature>
<dbReference type="AlphaFoldDB" id="A0AAN6UH79"/>
<dbReference type="InterPro" id="IPR036869">
    <property type="entry name" value="J_dom_sf"/>
</dbReference>
<dbReference type="InterPro" id="IPR051938">
    <property type="entry name" value="Apopto_cytoskel_mod"/>
</dbReference>
<dbReference type="PROSITE" id="PS50076">
    <property type="entry name" value="DNAJ_2"/>
    <property type="match status" value="1"/>
</dbReference>
<evidence type="ECO:0000256" key="2">
    <source>
        <dbReference type="SAM" id="MobiDB-lite"/>
    </source>
</evidence>
<organism evidence="4 5">
    <name type="scientific">Trichocladium antarcticum</name>
    <dbReference type="NCBI Taxonomy" id="1450529"/>
    <lineage>
        <taxon>Eukaryota</taxon>
        <taxon>Fungi</taxon>
        <taxon>Dikarya</taxon>
        <taxon>Ascomycota</taxon>
        <taxon>Pezizomycotina</taxon>
        <taxon>Sordariomycetes</taxon>
        <taxon>Sordariomycetidae</taxon>
        <taxon>Sordariales</taxon>
        <taxon>Chaetomiaceae</taxon>
        <taxon>Trichocladium</taxon>
    </lineage>
</organism>
<keyword evidence="1" id="KW-0143">Chaperone</keyword>
<reference evidence="4" key="2">
    <citation type="submission" date="2023-05" db="EMBL/GenBank/DDBJ databases">
        <authorList>
            <consortium name="Lawrence Berkeley National Laboratory"/>
            <person name="Steindorff A."/>
            <person name="Hensen N."/>
            <person name="Bonometti L."/>
            <person name="Westerberg I."/>
            <person name="Brannstrom I.O."/>
            <person name="Guillou S."/>
            <person name="Cros-Aarteil S."/>
            <person name="Calhoun S."/>
            <person name="Haridas S."/>
            <person name="Kuo A."/>
            <person name="Mondo S."/>
            <person name="Pangilinan J."/>
            <person name="Riley R."/>
            <person name="Labutti K."/>
            <person name="Andreopoulos B."/>
            <person name="Lipzen A."/>
            <person name="Chen C."/>
            <person name="Yanf M."/>
            <person name="Daum C."/>
            <person name="Ng V."/>
            <person name="Clum A."/>
            <person name="Ohm R."/>
            <person name="Martin F."/>
            <person name="Silar P."/>
            <person name="Natvig D."/>
            <person name="Lalanne C."/>
            <person name="Gautier V."/>
            <person name="Ament-Velasquez S.L."/>
            <person name="Kruys A."/>
            <person name="Hutchinson M.I."/>
            <person name="Powell A.J."/>
            <person name="Barry K."/>
            <person name="Miller A.N."/>
            <person name="Grigoriev I.V."/>
            <person name="Debuchy R."/>
            <person name="Gladieux P."/>
            <person name="Thoren M.H."/>
            <person name="Johannesson H."/>
        </authorList>
    </citation>
    <scope>NUCLEOTIDE SEQUENCE</scope>
    <source>
        <strain evidence="4">CBS 123565</strain>
    </source>
</reference>
<proteinExistence type="predicted"/>
<evidence type="ECO:0000259" key="3">
    <source>
        <dbReference type="PROSITE" id="PS50076"/>
    </source>
</evidence>
<protein>
    <recommendedName>
        <fullName evidence="3">J domain-containing protein</fullName>
    </recommendedName>
</protein>
<name>A0AAN6UH79_9PEZI</name>
<dbReference type="InterPro" id="IPR001623">
    <property type="entry name" value="DnaJ_domain"/>
</dbReference>
<feature type="region of interest" description="Disordered" evidence="2">
    <location>
        <begin position="279"/>
        <end position="301"/>
    </location>
</feature>
<dbReference type="EMBL" id="MU853416">
    <property type="protein sequence ID" value="KAK4132724.1"/>
    <property type="molecule type" value="Genomic_DNA"/>
</dbReference>
<dbReference type="SMART" id="SM00271">
    <property type="entry name" value="DnaJ"/>
    <property type="match status" value="1"/>
</dbReference>
<gene>
    <name evidence="4" type="ORF">BT67DRAFT_443632</name>
</gene>
<reference evidence="4" key="1">
    <citation type="journal article" date="2023" name="Mol. Phylogenet. Evol.">
        <title>Genome-scale phylogeny and comparative genomics of the fungal order Sordariales.</title>
        <authorList>
            <person name="Hensen N."/>
            <person name="Bonometti L."/>
            <person name="Westerberg I."/>
            <person name="Brannstrom I.O."/>
            <person name="Guillou S."/>
            <person name="Cros-Aarteil S."/>
            <person name="Calhoun S."/>
            <person name="Haridas S."/>
            <person name="Kuo A."/>
            <person name="Mondo S."/>
            <person name="Pangilinan J."/>
            <person name="Riley R."/>
            <person name="LaButti K."/>
            <person name="Andreopoulos B."/>
            <person name="Lipzen A."/>
            <person name="Chen C."/>
            <person name="Yan M."/>
            <person name="Daum C."/>
            <person name="Ng V."/>
            <person name="Clum A."/>
            <person name="Steindorff A."/>
            <person name="Ohm R.A."/>
            <person name="Martin F."/>
            <person name="Silar P."/>
            <person name="Natvig D.O."/>
            <person name="Lalanne C."/>
            <person name="Gautier V."/>
            <person name="Ament-Velasquez S.L."/>
            <person name="Kruys A."/>
            <person name="Hutchinson M.I."/>
            <person name="Powell A.J."/>
            <person name="Barry K."/>
            <person name="Miller A.N."/>
            <person name="Grigoriev I.V."/>
            <person name="Debuchy R."/>
            <person name="Gladieux P."/>
            <person name="Hiltunen Thoren M."/>
            <person name="Johannesson H."/>
        </authorList>
    </citation>
    <scope>NUCLEOTIDE SEQUENCE</scope>
    <source>
        <strain evidence="4">CBS 123565</strain>
    </source>
</reference>
<comment type="caution">
    <text evidence="4">The sequence shown here is derived from an EMBL/GenBank/DDBJ whole genome shotgun (WGS) entry which is preliminary data.</text>
</comment>
<keyword evidence="5" id="KW-1185">Reference proteome</keyword>
<evidence type="ECO:0000313" key="4">
    <source>
        <dbReference type="EMBL" id="KAK4132724.1"/>
    </source>
</evidence>
<dbReference type="CDD" id="cd06257">
    <property type="entry name" value="DnaJ"/>
    <property type="match status" value="1"/>
</dbReference>
<dbReference type="Proteomes" id="UP001304895">
    <property type="component" value="Unassembled WGS sequence"/>
</dbReference>
<dbReference type="Gene3D" id="1.10.287.110">
    <property type="entry name" value="DnaJ domain"/>
    <property type="match status" value="1"/>
</dbReference>
<dbReference type="SUPFAM" id="SSF46565">
    <property type="entry name" value="Chaperone J-domain"/>
    <property type="match status" value="1"/>
</dbReference>
<accession>A0AAN6UH79</accession>
<evidence type="ECO:0000256" key="1">
    <source>
        <dbReference type="ARBA" id="ARBA00023186"/>
    </source>
</evidence>
<feature type="domain" description="J" evidence="3">
    <location>
        <begin position="82"/>
        <end position="152"/>
    </location>
</feature>
<dbReference type="PANTHER" id="PTHR44145:SF3">
    <property type="entry name" value="DNAJ HOMOLOG SUBFAMILY A MEMBER 3, MITOCHONDRIAL"/>
    <property type="match status" value="1"/>
</dbReference>
<evidence type="ECO:0000313" key="5">
    <source>
        <dbReference type="Proteomes" id="UP001304895"/>
    </source>
</evidence>
<sequence length="301" mass="34249">MLLFKTPPVALFPSHQARSLLRPATAIRITSPCRGWDRPDALLRRHAQQRRLYASVQDGEFRQQGKGKRDDQPSWPTTANPTPYEILGLAKDAPYSKARFFQLAKIYHPDRYQQTSDDGISDLTKLDRYRMVVAANEIIGNHQKRRMYDTYGVGWGTQADQLARHRAADKAWRNEPGNASMNATWEDWERWQKKRDGVGEDGLSPSGFAAVTALFLVVATWGWATRAGTDSMNVMGLRDQRHAEISKELRKRQCETAYLSREGRVDSFLRHRELENCAYDPPGHGVSDNTGVSLRDTRPHG</sequence>
<dbReference type="PANTHER" id="PTHR44145">
    <property type="entry name" value="DNAJ HOMOLOG SUBFAMILY A MEMBER 3, MITOCHONDRIAL"/>
    <property type="match status" value="1"/>
</dbReference>